<sequence length="43" mass="4991">MERVSLFRIAGLEGACSGLSRDCLERMDHYVYLLWVMGLSRQQ</sequence>
<gene>
    <name evidence="1" type="ORF">PACL_0303</name>
</gene>
<reference evidence="1" key="1">
    <citation type="journal article" date="2008" name="Genomics">
        <title>Large-insert genome analysis technology detects structural variation in Pseudomonas aeruginosa clinical strains from cystic fibrosis patients.</title>
        <authorList>
            <person name="Hayden H.S."/>
            <person name="Gillett W."/>
            <person name="Saenphimmachak C."/>
            <person name="Lim R."/>
            <person name="Zhou Y."/>
            <person name="Jacobs M.A."/>
            <person name="Chang J."/>
            <person name="Rohmer L."/>
            <person name="D'Argenio D.A."/>
            <person name="Palmieri A."/>
            <person name="Levy R."/>
            <person name="Haugen E."/>
            <person name="Wong G.K."/>
            <person name="Brittnacher M.J."/>
            <person name="Burns J.L."/>
            <person name="Miller S.I."/>
            <person name="Olson M.V."/>
            <person name="Kaul R."/>
        </authorList>
    </citation>
    <scope>NUCLEOTIDE SEQUENCE</scope>
    <source>
        <strain evidence="1">PACS171b</strain>
    </source>
</reference>
<evidence type="ECO:0000313" key="1">
    <source>
        <dbReference type="EMBL" id="ACD39091.1"/>
    </source>
</evidence>
<accession>B3G229</accession>
<protein>
    <submittedName>
        <fullName evidence="1">Uncharacterized protein</fullName>
    </submittedName>
</protein>
<dbReference type="AlphaFoldDB" id="B3G229"/>
<name>B3G229_PSEAI</name>
<dbReference type="EMBL" id="EU595747">
    <property type="protein sequence ID" value="ACD39091.1"/>
    <property type="molecule type" value="Genomic_DNA"/>
</dbReference>
<proteinExistence type="predicted"/>
<organism evidence="1">
    <name type="scientific">Pseudomonas aeruginosa</name>
    <dbReference type="NCBI Taxonomy" id="287"/>
    <lineage>
        <taxon>Bacteria</taxon>
        <taxon>Pseudomonadati</taxon>
        <taxon>Pseudomonadota</taxon>
        <taxon>Gammaproteobacteria</taxon>
        <taxon>Pseudomonadales</taxon>
        <taxon>Pseudomonadaceae</taxon>
        <taxon>Pseudomonas</taxon>
    </lineage>
</organism>